<evidence type="ECO:0000313" key="2">
    <source>
        <dbReference type="EMBL" id="EWC48901.1"/>
    </source>
</evidence>
<sequence>MAPVQSVAVSPPAGLTVDRPPSASVLLDSIDQRFYRRIAIDKRIAEEKIAAIESQASTTTSADVLSPTQTPTISSGSSTRAAASPTSRVNDDAIDSDLYHPDYPPIEPIDGHPSADPFSALSTAEERSFATGMHRELTEVRQDITKYRRNVRIMKEESTYLRKILWGDEHATPAPDLNATIPEMRATIVKHSLCSPTKKIIARIRAGDNYTYPSQRDAMRAFIESTYKFIFAFCNAREHLQLLAPAIGRAQSHKRRILKGLANVNRVVVARRQTNDVDFLQIMVEREARHLADVFQPAEDGLDEHTTVYTRCYAPAATKWITLVVEVIADFNNVFETYWTSEENPTGIDRMDGGDVKRVMRMRARDVHRALTALGEAMRVGPPPAARGGGKSTVSKKRKAEDEAVGQPARKKSPCSSRMQTLEELVNTSLEMQEGGIVEQKMRQKELILVFK</sequence>
<keyword evidence="3" id="KW-1185">Reference proteome</keyword>
<name>W7HXG7_9PEZI</name>
<proteinExistence type="predicted"/>
<reference evidence="2 3" key="1">
    <citation type="submission" date="2013-05" db="EMBL/GenBank/DDBJ databases">
        <title>Drechslerella stenobrocha genome reveals carnivorous origination and mechanical trapping mechanism of predatory fungi.</title>
        <authorList>
            <person name="Liu X."/>
            <person name="Zhang W."/>
            <person name="Liu K."/>
        </authorList>
    </citation>
    <scope>NUCLEOTIDE SEQUENCE [LARGE SCALE GENOMIC DNA]</scope>
    <source>
        <strain evidence="2 3">248</strain>
    </source>
</reference>
<gene>
    <name evidence="2" type="ORF">DRE_00206</name>
</gene>
<dbReference type="EMBL" id="KI966371">
    <property type="protein sequence ID" value="EWC48901.1"/>
    <property type="molecule type" value="Genomic_DNA"/>
</dbReference>
<protein>
    <submittedName>
        <fullName evidence="2">Uncharacterized protein</fullName>
    </submittedName>
</protein>
<feature type="region of interest" description="Disordered" evidence="1">
    <location>
        <begin position="379"/>
        <end position="419"/>
    </location>
</feature>
<feature type="region of interest" description="Disordered" evidence="1">
    <location>
        <begin position="1"/>
        <end position="21"/>
    </location>
</feature>
<feature type="compositionally biased region" description="Low complexity" evidence="1">
    <location>
        <begin position="72"/>
        <end position="87"/>
    </location>
</feature>
<feature type="compositionally biased region" description="Polar residues" evidence="1">
    <location>
        <begin position="56"/>
        <end position="71"/>
    </location>
</feature>
<feature type="region of interest" description="Disordered" evidence="1">
    <location>
        <begin position="56"/>
        <end position="119"/>
    </location>
</feature>
<dbReference type="AlphaFoldDB" id="W7HXG7"/>
<dbReference type="OrthoDB" id="10619583at2759"/>
<organism evidence="2 3">
    <name type="scientific">Drechslerella stenobrocha 248</name>
    <dbReference type="NCBI Taxonomy" id="1043628"/>
    <lineage>
        <taxon>Eukaryota</taxon>
        <taxon>Fungi</taxon>
        <taxon>Dikarya</taxon>
        <taxon>Ascomycota</taxon>
        <taxon>Pezizomycotina</taxon>
        <taxon>Orbiliomycetes</taxon>
        <taxon>Orbiliales</taxon>
        <taxon>Orbiliaceae</taxon>
        <taxon>Drechslerella</taxon>
    </lineage>
</organism>
<dbReference type="HOGENOM" id="CLU_605539_0_0_1"/>
<evidence type="ECO:0000256" key="1">
    <source>
        <dbReference type="SAM" id="MobiDB-lite"/>
    </source>
</evidence>
<evidence type="ECO:0000313" key="3">
    <source>
        <dbReference type="Proteomes" id="UP000024837"/>
    </source>
</evidence>
<accession>W7HXG7</accession>
<dbReference type="Proteomes" id="UP000024837">
    <property type="component" value="Unassembled WGS sequence"/>
</dbReference>